<dbReference type="RefSeq" id="WP_092784213.1">
    <property type="nucleotide sequence ID" value="NZ_FNAP01000004.1"/>
</dbReference>
<dbReference type="Proteomes" id="UP000199412">
    <property type="component" value="Unassembled WGS sequence"/>
</dbReference>
<sequence>MGPFDRITHTPTVMGGKPCISGMRVTVGMIVGQIGAGHSVDEVLAAYPYLERKDILQALRYCPYHLGE</sequence>
<gene>
    <name evidence="1" type="ORF">SAMN05421720_10445</name>
</gene>
<keyword evidence="2" id="KW-1185">Reference proteome</keyword>
<dbReference type="PANTHER" id="PTHR34849:SF3">
    <property type="entry name" value="SSR2962 PROTEIN"/>
    <property type="match status" value="1"/>
</dbReference>
<protein>
    <submittedName>
        <fullName evidence="1">Uncharacterized conserved protein, DUF433 family</fullName>
    </submittedName>
</protein>
<dbReference type="OrthoDB" id="200074at2"/>
<dbReference type="PANTHER" id="PTHR34849">
    <property type="entry name" value="SSL5025 PROTEIN"/>
    <property type="match status" value="1"/>
</dbReference>
<dbReference type="InterPro" id="IPR007367">
    <property type="entry name" value="DUF433"/>
</dbReference>
<dbReference type="SUPFAM" id="SSF46689">
    <property type="entry name" value="Homeodomain-like"/>
    <property type="match status" value="1"/>
</dbReference>
<name>A0A1G7AQM0_9PROT</name>
<evidence type="ECO:0000313" key="2">
    <source>
        <dbReference type="Proteomes" id="UP000199412"/>
    </source>
</evidence>
<dbReference type="EMBL" id="FNAP01000004">
    <property type="protein sequence ID" value="SDE17000.1"/>
    <property type="molecule type" value="Genomic_DNA"/>
</dbReference>
<dbReference type="STRING" id="69960.SAMN05421720_10445"/>
<organism evidence="1 2">
    <name type="scientific">Rhodospira trueperi</name>
    <dbReference type="NCBI Taxonomy" id="69960"/>
    <lineage>
        <taxon>Bacteria</taxon>
        <taxon>Pseudomonadati</taxon>
        <taxon>Pseudomonadota</taxon>
        <taxon>Alphaproteobacteria</taxon>
        <taxon>Rhodospirillales</taxon>
        <taxon>Rhodospirillaceae</taxon>
        <taxon>Rhodospira</taxon>
    </lineage>
</organism>
<reference evidence="1 2" key="1">
    <citation type="submission" date="2016-10" db="EMBL/GenBank/DDBJ databases">
        <authorList>
            <person name="de Groot N.N."/>
        </authorList>
    </citation>
    <scope>NUCLEOTIDE SEQUENCE [LARGE SCALE GENOMIC DNA]</scope>
    <source>
        <strain evidence="1 2">ATCC 700224</strain>
    </source>
</reference>
<accession>A0A1G7AQM0</accession>
<dbReference type="Gene3D" id="1.10.10.10">
    <property type="entry name" value="Winged helix-like DNA-binding domain superfamily/Winged helix DNA-binding domain"/>
    <property type="match status" value="1"/>
</dbReference>
<dbReference type="InterPro" id="IPR036388">
    <property type="entry name" value="WH-like_DNA-bd_sf"/>
</dbReference>
<proteinExistence type="predicted"/>
<dbReference type="InterPro" id="IPR009057">
    <property type="entry name" value="Homeodomain-like_sf"/>
</dbReference>
<dbReference type="Pfam" id="PF04255">
    <property type="entry name" value="DUF433"/>
    <property type="match status" value="1"/>
</dbReference>
<evidence type="ECO:0000313" key="1">
    <source>
        <dbReference type="EMBL" id="SDE17000.1"/>
    </source>
</evidence>
<dbReference type="AlphaFoldDB" id="A0A1G7AQM0"/>